<evidence type="ECO:0000256" key="7">
    <source>
        <dbReference type="ARBA" id="ARBA00023065"/>
    </source>
</evidence>
<evidence type="ECO:0000256" key="10">
    <source>
        <dbReference type="ARBA" id="ARBA00023237"/>
    </source>
</evidence>
<dbReference type="EMBL" id="CP048711">
    <property type="protein sequence ID" value="QIB64624.1"/>
    <property type="molecule type" value="Genomic_DNA"/>
</dbReference>
<evidence type="ECO:0000256" key="9">
    <source>
        <dbReference type="ARBA" id="ARBA00023136"/>
    </source>
</evidence>
<evidence type="ECO:0000256" key="8">
    <source>
        <dbReference type="ARBA" id="ARBA00023077"/>
    </source>
</evidence>
<evidence type="ECO:0000259" key="15">
    <source>
        <dbReference type="Pfam" id="PF07715"/>
    </source>
</evidence>
<keyword evidence="13" id="KW-0732">Signal</keyword>
<feature type="domain" description="TonB-dependent receptor-like beta-barrel" evidence="14">
    <location>
        <begin position="348"/>
        <end position="692"/>
    </location>
</feature>
<dbReference type="InterPro" id="IPR036942">
    <property type="entry name" value="Beta-barrel_TonB_sf"/>
</dbReference>
<sequence>MLLQIARKPASPRSTGIRRLPLKPLTLALAALGTTLPATPALAVALEEVVVTAQKREQSLQDVGITMSAMSGDTLDSLGLYNSNQIAASIPNVNIESPAGEGGVSVLFIRGVGLNDFATNNSGPVGFYVDEVFAGSSNSQSAALFDIDRVEVLKGPQGTLYGRNTTGGAVSVYSRRPGNEFEGYIKGSYGWYSGGNDHYRLESAVGGPLGDTVNARLALVSEHSDGYMKNLINNDYVEKDNWATRGQLEWQPSERLGLLFNLHASDNDSDADLYNSSQDEDFYAGVSDIRPVIQVEQIGGSVRLDYALSDTVELVAISAWDEMDKLHQEDADMLPAPIIHTEYGVDAETFSQELRLIGGNAGSSWITGAYFLQEDLEQQQGVDLSGAGLPIPYHYDNSQELTTWALFGQYEYELTGALALIAGLRYTDLDVDFSSAGTGTLFVDSSVPGGISDSYRFADQLSEDSVSGKLGLNLQLNDDALLYASVSKGFKGAGFNGNFHINVDGIGSYDSEDLVAWELGFKSALLDGLMQFNAAVFHYDYSDAHIFNTAPIPGVGLPSNSIRNADASMQGLDADLVWTPIQGLYLQVGLGYVDATYDEDVDDPVTGVLEIDGNRVQNTPELSAFALLNYEWDLGSAGFVSAQLDASWSDDVYYSTFEDNAVAQQAYALTNARLSWRVPGDALEVALWGRNLADREYAAYVFDLRPDFGFLQRMRGEPRSMGIDVRYTF</sequence>
<dbReference type="InterPro" id="IPR039426">
    <property type="entry name" value="TonB-dep_rcpt-like"/>
</dbReference>
<dbReference type="GO" id="GO:0009279">
    <property type="term" value="C:cell outer membrane"/>
    <property type="evidence" value="ECO:0007669"/>
    <property type="project" value="UniProtKB-SubCell"/>
</dbReference>
<dbReference type="KEGG" id="kim:G3T16_03635"/>
<dbReference type="AlphaFoldDB" id="A0A6C0U5A0"/>
<accession>A0A6C0U5A0</accession>
<organism evidence="16 17">
    <name type="scientific">Kineobactrum salinum</name>
    <dbReference type="NCBI Taxonomy" id="2708301"/>
    <lineage>
        <taxon>Bacteria</taxon>
        <taxon>Pseudomonadati</taxon>
        <taxon>Pseudomonadota</taxon>
        <taxon>Gammaproteobacteria</taxon>
        <taxon>Cellvibrionales</taxon>
        <taxon>Halieaceae</taxon>
        <taxon>Kineobactrum</taxon>
    </lineage>
</organism>
<evidence type="ECO:0000313" key="17">
    <source>
        <dbReference type="Proteomes" id="UP000477680"/>
    </source>
</evidence>
<keyword evidence="9 11" id="KW-0472">Membrane</keyword>
<proteinExistence type="inferred from homology"/>
<evidence type="ECO:0000259" key="14">
    <source>
        <dbReference type="Pfam" id="PF00593"/>
    </source>
</evidence>
<comment type="similarity">
    <text evidence="11 12">Belongs to the TonB-dependent receptor family.</text>
</comment>
<feature type="chain" id="PRO_5025441520" evidence="13">
    <location>
        <begin position="44"/>
        <end position="729"/>
    </location>
</feature>
<evidence type="ECO:0000256" key="3">
    <source>
        <dbReference type="ARBA" id="ARBA00022452"/>
    </source>
</evidence>
<keyword evidence="17" id="KW-1185">Reference proteome</keyword>
<evidence type="ECO:0000256" key="12">
    <source>
        <dbReference type="RuleBase" id="RU003357"/>
    </source>
</evidence>
<dbReference type="PANTHER" id="PTHR32552:SF81">
    <property type="entry name" value="TONB-DEPENDENT OUTER MEMBRANE RECEPTOR"/>
    <property type="match status" value="1"/>
</dbReference>
<keyword evidence="2 11" id="KW-0813">Transport</keyword>
<evidence type="ECO:0000256" key="1">
    <source>
        <dbReference type="ARBA" id="ARBA00004571"/>
    </source>
</evidence>
<feature type="signal peptide" evidence="13">
    <location>
        <begin position="1"/>
        <end position="43"/>
    </location>
</feature>
<evidence type="ECO:0000256" key="4">
    <source>
        <dbReference type="ARBA" id="ARBA00022496"/>
    </source>
</evidence>
<dbReference type="GO" id="GO:0006826">
    <property type="term" value="P:iron ion transport"/>
    <property type="evidence" value="ECO:0007669"/>
    <property type="project" value="UniProtKB-KW"/>
</dbReference>
<dbReference type="Gene3D" id="2.40.170.20">
    <property type="entry name" value="TonB-dependent receptor, beta-barrel domain"/>
    <property type="match status" value="1"/>
</dbReference>
<dbReference type="Pfam" id="PF00593">
    <property type="entry name" value="TonB_dep_Rec_b-barrel"/>
    <property type="match status" value="1"/>
</dbReference>
<evidence type="ECO:0000256" key="6">
    <source>
        <dbReference type="ARBA" id="ARBA00023004"/>
    </source>
</evidence>
<name>A0A6C0U5A0_9GAMM</name>
<dbReference type="PANTHER" id="PTHR32552">
    <property type="entry name" value="FERRICHROME IRON RECEPTOR-RELATED"/>
    <property type="match status" value="1"/>
</dbReference>
<keyword evidence="7" id="KW-0406">Ion transport</keyword>
<keyword evidence="4" id="KW-0410">Iron transport</keyword>
<evidence type="ECO:0000256" key="13">
    <source>
        <dbReference type="SAM" id="SignalP"/>
    </source>
</evidence>
<evidence type="ECO:0000256" key="11">
    <source>
        <dbReference type="PROSITE-ProRule" id="PRU01360"/>
    </source>
</evidence>
<reference evidence="16 17" key="1">
    <citation type="submission" date="2020-02" db="EMBL/GenBank/DDBJ databases">
        <title>Genome sequencing for Kineobactrum sp. M2.</title>
        <authorList>
            <person name="Park S.-J."/>
        </authorList>
    </citation>
    <scope>NUCLEOTIDE SEQUENCE [LARGE SCALE GENOMIC DNA]</scope>
    <source>
        <strain evidence="16 17">M2</strain>
    </source>
</reference>
<evidence type="ECO:0000256" key="2">
    <source>
        <dbReference type="ARBA" id="ARBA00022448"/>
    </source>
</evidence>
<dbReference type="SUPFAM" id="SSF56935">
    <property type="entry name" value="Porins"/>
    <property type="match status" value="1"/>
</dbReference>
<keyword evidence="10 11" id="KW-0998">Cell outer membrane</keyword>
<feature type="domain" description="TonB-dependent receptor plug" evidence="15">
    <location>
        <begin position="60"/>
        <end position="169"/>
    </location>
</feature>
<evidence type="ECO:0000256" key="5">
    <source>
        <dbReference type="ARBA" id="ARBA00022692"/>
    </source>
</evidence>
<protein>
    <submittedName>
        <fullName evidence="16">TonB-dependent receptor</fullName>
    </submittedName>
</protein>
<keyword evidence="5 11" id="KW-0812">Transmembrane</keyword>
<dbReference type="RefSeq" id="WP_163493874.1">
    <property type="nucleotide sequence ID" value="NZ_CP048711.1"/>
</dbReference>
<keyword evidence="16" id="KW-0675">Receptor</keyword>
<gene>
    <name evidence="16" type="ORF">G3T16_03635</name>
</gene>
<dbReference type="InterPro" id="IPR012910">
    <property type="entry name" value="Plug_dom"/>
</dbReference>
<dbReference type="Proteomes" id="UP000477680">
    <property type="component" value="Chromosome"/>
</dbReference>
<keyword evidence="3 11" id="KW-1134">Transmembrane beta strand</keyword>
<dbReference type="Pfam" id="PF07715">
    <property type="entry name" value="Plug"/>
    <property type="match status" value="1"/>
</dbReference>
<comment type="subcellular location">
    <subcellularLocation>
        <location evidence="1 11">Cell outer membrane</location>
        <topology evidence="1 11">Multi-pass membrane protein</topology>
    </subcellularLocation>
</comment>
<keyword evidence="8 12" id="KW-0798">TonB box</keyword>
<dbReference type="InterPro" id="IPR000531">
    <property type="entry name" value="Beta-barrel_TonB"/>
</dbReference>
<dbReference type="PROSITE" id="PS52016">
    <property type="entry name" value="TONB_DEPENDENT_REC_3"/>
    <property type="match status" value="1"/>
</dbReference>
<keyword evidence="6" id="KW-0408">Iron</keyword>
<evidence type="ECO:0000313" key="16">
    <source>
        <dbReference type="EMBL" id="QIB64624.1"/>
    </source>
</evidence>